<dbReference type="PANTHER" id="PTHR34308">
    <property type="entry name" value="COBALAMIN BIOSYNTHESIS PROTEIN CBIB"/>
    <property type="match status" value="1"/>
</dbReference>
<keyword evidence="6 9" id="KW-0812">Transmembrane</keyword>
<comment type="caution">
    <text evidence="9">Lacks conserved residue(s) required for the propagation of feature annotation.</text>
</comment>
<evidence type="ECO:0000256" key="2">
    <source>
        <dbReference type="ARBA" id="ARBA00004953"/>
    </source>
</evidence>
<gene>
    <name evidence="9 10" type="primary">cobD</name>
    <name evidence="10" type="ORF">DENOEST_0722</name>
</gene>
<accession>A0A6S6XV19</accession>
<feature type="transmembrane region" description="Helical" evidence="9">
    <location>
        <begin position="287"/>
        <end position="308"/>
    </location>
</feature>
<name>A0A6S6XV19_9PROT</name>
<dbReference type="GO" id="GO:0009236">
    <property type="term" value="P:cobalamin biosynthetic process"/>
    <property type="evidence" value="ECO:0007669"/>
    <property type="project" value="UniProtKB-UniRule"/>
</dbReference>
<evidence type="ECO:0000256" key="7">
    <source>
        <dbReference type="ARBA" id="ARBA00022989"/>
    </source>
</evidence>
<keyword evidence="11" id="KW-1185">Reference proteome</keyword>
<feature type="transmembrane region" description="Helical" evidence="9">
    <location>
        <begin position="51"/>
        <end position="71"/>
    </location>
</feature>
<keyword evidence="4 9" id="KW-1003">Cell membrane</keyword>
<proteinExistence type="inferred from homology"/>
<dbReference type="AlphaFoldDB" id="A0A6S6XV19"/>
<dbReference type="KEGG" id="doe:DENOEST_0722"/>
<dbReference type="HAMAP" id="MF_00024">
    <property type="entry name" value="CobD_CbiB"/>
    <property type="match status" value="1"/>
</dbReference>
<dbReference type="Pfam" id="PF03186">
    <property type="entry name" value="CobD_Cbib"/>
    <property type="match status" value="1"/>
</dbReference>
<feature type="transmembrane region" description="Helical" evidence="9">
    <location>
        <begin position="78"/>
        <end position="97"/>
    </location>
</feature>
<dbReference type="NCBIfam" id="NF005792">
    <property type="entry name" value="PRK07630.1"/>
    <property type="match status" value="1"/>
</dbReference>
<keyword evidence="5 9" id="KW-0169">Cobalamin biosynthesis</keyword>
<comment type="subcellular location">
    <subcellularLocation>
        <location evidence="1 9">Cell membrane</location>
        <topology evidence="1 9">Multi-pass membrane protein</topology>
    </subcellularLocation>
</comment>
<dbReference type="UniPathway" id="UPA00148"/>
<feature type="transmembrane region" description="Helical" evidence="9">
    <location>
        <begin position="152"/>
        <end position="170"/>
    </location>
</feature>
<dbReference type="RefSeq" id="WP_232096429.1">
    <property type="nucleotide sequence ID" value="NZ_LR778301.1"/>
</dbReference>
<dbReference type="GO" id="GO:0005886">
    <property type="term" value="C:plasma membrane"/>
    <property type="evidence" value="ECO:0007669"/>
    <property type="project" value="UniProtKB-SubCell"/>
</dbReference>
<evidence type="ECO:0000256" key="8">
    <source>
        <dbReference type="ARBA" id="ARBA00023136"/>
    </source>
</evidence>
<dbReference type="GO" id="GO:0015420">
    <property type="term" value="F:ABC-type vitamin B12 transporter activity"/>
    <property type="evidence" value="ECO:0007669"/>
    <property type="project" value="UniProtKB-UniRule"/>
</dbReference>
<sequence length="310" mass="34307">MNIVTLLSALIALFIEQFRPLAVARWVTGPLTAWTDFLEGKLNAGQYRQGVVAWMIGVMVPVVAVEILYLSALWFEPLGALLLSVLVLYLTMGLRQFSHFFTDIHLALRMGELDRARRLLSEWRQQSGDRLGSTEVARIAIEQALLSSHRHVYAPLFWFALLGPAGALLYRLTLFFSTRWGGGDEALFGRFGEFSRRAFAWVDWLPARISAAGFAVVGDFEDALYCWRTQADRWPERNSGVLLASGAGALGVRLGLPVDEGPESGDRPQLGLGEEADVDFLQSTIGLVWRTLVLGILLLVLLSVASWVGS</sequence>
<dbReference type="InterPro" id="IPR004485">
    <property type="entry name" value="Cobalamin_biosynth_CobD/CbiB"/>
</dbReference>
<dbReference type="PANTHER" id="PTHR34308:SF1">
    <property type="entry name" value="COBALAMIN BIOSYNTHESIS PROTEIN CBIB"/>
    <property type="match status" value="1"/>
</dbReference>
<evidence type="ECO:0000256" key="3">
    <source>
        <dbReference type="ARBA" id="ARBA00006263"/>
    </source>
</evidence>
<comment type="pathway">
    <text evidence="2 9">Cofactor biosynthesis; adenosylcobalamin biosynthesis.</text>
</comment>
<evidence type="ECO:0000313" key="11">
    <source>
        <dbReference type="Proteomes" id="UP000515733"/>
    </source>
</evidence>
<keyword evidence="7 9" id="KW-1133">Transmembrane helix</keyword>
<dbReference type="Proteomes" id="UP000515733">
    <property type="component" value="Chromosome"/>
</dbReference>
<reference evidence="10 11" key="1">
    <citation type="submission" date="2020-03" db="EMBL/GenBank/DDBJ databases">
        <authorList>
            <consortium name="Genoscope - CEA"/>
            <person name="William W."/>
        </authorList>
    </citation>
    <scope>NUCLEOTIDE SEQUENCE [LARGE SCALE GENOMIC DNA]</scope>
    <source>
        <strain evidence="11">DSM 16959</strain>
    </source>
</reference>
<evidence type="ECO:0000256" key="4">
    <source>
        <dbReference type="ARBA" id="ARBA00022475"/>
    </source>
</evidence>
<dbReference type="EMBL" id="LR778301">
    <property type="protein sequence ID" value="CAB1367887.1"/>
    <property type="molecule type" value="Genomic_DNA"/>
</dbReference>
<evidence type="ECO:0000256" key="1">
    <source>
        <dbReference type="ARBA" id="ARBA00004651"/>
    </source>
</evidence>
<comment type="function">
    <text evidence="9">Converts cobyric acid to cobinamide by the addition of aminopropanol on the F carboxylic group.</text>
</comment>
<evidence type="ECO:0000313" key="10">
    <source>
        <dbReference type="EMBL" id="CAB1367887.1"/>
    </source>
</evidence>
<evidence type="ECO:0000256" key="6">
    <source>
        <dbReference type="ARBA" id="ARBA00022692"/>
    </source>
</evidence>
<keyword evidence="8 9" id="KW-0472">Membrane</keyword>
<evidence type="ECO:0000256" key="5">
    <source>
        <dbReference type="ARBA" id="ARBA00022573"/>
    </source>
</evidence>
<dbReference type="GO" id="GO:0048472">
    <property type="term" value="F:threonine-phosphate decarboxylase activity"/>
    <property type="evidence" value="ECO:0007669"/>
    <property type="project" value="InterPro"/>
</dbReference>
<evidence type="ECO:0000256" key="9">
    <source>
        <dbReference type="HAMAP-Rule" id="MF_00024"/>
    </source>
</evidence>
<organism evidence="10 11">
    <name type="scientific">Denitratisoma oestradiolicum</name>
    <dbReference type="NCBI Taxonomy" id="311182"/>
    <lineage>
        <taxon>Bacteria</taxon>
        <taxon>Pseudomonadati</taxon>
        <taxon>Pseudomonadota</taxon>
        <taxon>Betaproteobacteria</taxon>
        <taxon>Nitrosomonadales</taxon>
        <taxon>Sterolibacteriaceae</taxon>
        <taxon>Denitratisoma</taxon>
    </lineage>
</organism>
<protein>
    <recommendedName>
        <fullName evidence="9">Cobalamin biosynthesis protein CobD</fullName>
    </recommendedName>
</protein>
<comment type="similarity">
    <text evidence="3 9">Belongs to the CobD/CbiB family.</text>
</comment>